<dbReference type="NCBIfam" id="TIGR04283">
    <property type="entry name" value="glyco_like_mftF"/>
    <property type="match status" value="1"/>
</dbReference>
<keyword evidence="5" id="KW-0472">Membrane</keyword>
<dbReference type="Pfam" id="PF00535">
    <property type="entry name" value="Glycos_transf_2"/>
    <property type="match status" value="1"/>
</dbReference>
<gene>
    <name evidence="7" type="ORF">GCM10022393_39100</name>
</gene>
<comment type="subcellular location">
    <subcellularLocation>
        <location evidence="1">Cell membrane</location>
    </subcellularLocation>
</comment>
<comment type="caution">
    <text evidence="7">The sequence shown here is derived from an EMBL/GenBank/DDBJ whole genome shotgun (WGS) entry which is preliminary data.</text>
</comment>
<keyword evidence="2" id="KW-1003">Cell membrane</keyword>
<keyword evidence="8" id="KW-1185">Reference proteome</keyword>
<dbReference type="Gene3D" id="3.90.550.10">
    <property type="entry name" value="Spore Coat Polysaccharide Biosynthesis Protein SpsA, Chain A"/>
    <property type="match status" value="1"/>
</dbReference>
<protein>
    <submittedName>
        <fullName evidence="7">TIGR04283 family arsenosugar biosynthesis glycosyltransferase</fullName>
    </submittedName>
</protein>
<dbReference type="InterPro" id="IPR029044">
    <property type="entry name" value="Nucleotide-diphossugar_trans"/>
</dbReference>
<dbReference type="CDD" id="cd02522">
    <property type="entry name" value="GT_2_like_a"/>
    <property type="match status" value="1"/>
</dbReference>
<evidence type="ECO:0000256" key="2">
    <source>
        <dbReference type="ARBA" id="ARBA00022475"/>
    </source>
</evidence>
<feature type="domain" description="Glycosyltransferase 2-like" evidence="6">
    <location>
        <begin position="7"/>
        <end position="106"/>
    </location>
</feature>
<evidence type="ECO:0000256" key="5">
    <source>
        <dbReference type="ARBA" id="ARBA00023136"/>
    </source>
</evidence>
<dbReference type="Proteomes" id="UP001500459">
    <property type="component" value="Unassembled WGS sequence"/>
</dbReference>
<keyword evidence="4" id="KW-0808">Transferase</keyword>
<reference evidence="8" key="1">
    <citation type="journal article" date="2019" name="Int. J. Syst. Evol. Microbiol.">
        <title>The Global Catalogue of Microorganisms (GCM) 10K type strain sequencing project: providing services to taxonomists for standard genome sequencing and annotation.</title>
        <authorList>
            <consortium name="The Broad Institute Genomics Platform"/>
            <consortium name="The Broad Institute Genome Sequencing Center for Infectious Disease"/>
            <person name="Wu L."/>
            <person name="Ma J."/>
        </authorList>
    </citation>
    <scope>NUCLEOTIDE SEQUENCE [LARGE SCALE GENOMIC DNA]</scope>
    <source>
        <strain evidence="8">JCM 17106</strain>
    </source>
</reference>
<dbReference type="SUPFAM" id="SSF53448">
    <property type="entry name" value="Nucleotide-diphospho-sugar transferases"/>
    <property type="match status" value="1"/>
</dbReference>
<evidence type="ECO:0000256" key="4">
    <source>
        <dbReference type="ARBA" id="ARBA00022679"/>
    </source>
</evidence>
<dbReference type="InterPro" id="IPR001173">
    <property type="entry name" value="Glyco_trans_2-like"/>
</dbReference>
<proteinExistence type="predicted"/>
<dbReference type="PANTHER" id="PTHR43646">
    <property type="entry name" value="GLYCOSYLTRANSFERASE"/>
    <property type="match status" value="1"/>
</dbReference>
<evidence type="ECO:0000259" key="6">
    <source>
        <dbReference type="Pfam" id="PF00535"/>
    </source>
</evidence>
<organism evidence="7 8">
    <name type="scientific">Aquimarina addita</name>
    <dbReference type="NCBI Taxonomy" id="870485"/>
    <lineage>
        <taxon>Bacteria</taxon>
        <taxon>Pseudomonadati</taxon>
        <taxon>Bacteroidota</taxon>
        <taxon>Flavobacteriia</taxon>
        <taxon>Flavobacteriales</taxon>
        <taxon>Flavobacteriaceae</taxon>
        <taxon>Aquimarina</taxon>
    </lineage>
</organism>
<evidence type="ECO:0000313" key="7">
    <source>
        <dbReference type="EMBL" id="GAA3520963.1"/>
    </source>
</evidence>
<evidence type="ECO:0000313" key="8">
    <source>
        <dbReference type="Proteomes" id="UP001500459"/>
    </source>
</evidence>
<name>A0ABP6USL0_9FLAO</name>
<dbReference type="PANTHER" id="PTHR43646:SF2">
    <property type="entry name" value="GLYCOSYLTRANSFERASE 2-LIKE DOMAIN-CONTAINING PROTEIN"/>
    <property type="match status" value="1"/>
</dbReference>
<evidence type="ECO:0000256" key="1">
    <source>
        <dbReference type="ARBA" id="ARBA00004236"/>
    </source>
</evidence>
<accession>A0ABP6USL0</accession>
<keyword evidence="3" id="KW-0328">Glycosyltransferase</keyword>
<evidence type="ECO:0000256" key="3">
    <source>
        <dbReference type="ARBA" id="ARBA00022676"/>
    </source>
</evidence>
<sequence length="211" mass="24520">MCSAEDLIKEILIVDGGSIDGTQDIIHSFSVQQDITIRFISSEKGRAKQMNTGAKETTSEILYFLHADSFPPPAFDQLIVTKVKNGDAAGCFRMKFDHNHWWLKIIGWFTQFSGRACRGGDQSQFITKNLFEELGGFNESYIIYEDHDLINRLYARNQFVVIQEWLITSARRYLDHGIWTLQFHFLTIYIKKWRGAGPEDLYQYYKENIAK</sequence>
<dbReference type="EMBL" id="BAABCW010000025">
    <property type="protein sequence ID" value="GAA3520963.1"/>
    <property type="molecule type" value="Genomic_DNA"/>
</dbReference>
<dbReference type="InterPro" id="IPR026461">
    <property type="entry name" value="Trfase_2_rSAM/seldom_assoc"/>
</dbReference>